<dbReference type="Pfam" id="PF02518">
    <property type="entry name" value="HATPase_c"/>
    <property type="match status" value="1"/>
</dbReference>
<keyword evidence="3" id="KW-0418">Kinase</keyword>
<evidence type="ECO:0000256" key="4">
    <source>
        <dbReference type="PROSITE-ProRule" id="PRU00169"/>
    </source>
</evidence>
<feature type="domain" description="Response regulatory" evidence="8">
    <location>
        <begin position="834"/>
        <end position="964"/>
    </location>
</feature>
<dbReference type="CDD" id="cd00082">
    <property type="entry name" value="HisKA"/>
    <property type="match status" value="1"/>
</dbReference>
<sequence>MPNMNGLELLSALRSNPTTQLIPVILLSARAGEEESIKGLEKGADDYLTKPFSARELLARVHVNVKLSKLRHELVLQQRRQTETKQLLFSISSKIRSGLNIQEILSTAVKEIHRILACDSLLVLCSDPMNKGVAKIMAASASSQDIQSLIGTQVPCRAIDDAKDSWGDQLDILPPITTSADKVALPLSSFLPSHSPPDSATTNIKSSLYKKLVPLTDATDSDYLDLEIECHQNYFSQVVNQPVSSMSVAIRLNSSFWGWIVAHRKPNEDWTDSEQTFLQEISNQISLAITHAKLSEEKLKREAQMEAAKTANEAKSQILANTSHELRTPLGAIIGVLSAFEDTPLTTDQKDMVHIMTRASDVVLSVVNDILDAAKLEAQKITLMNRTFDLFDLVERTIEIFGERAGTKQIELVLVFEPTELPKYVKSDPERLQQVLMNLLSNSVKFTESGEVVMKISLASSDTYHMNEKGEAGTWKTGTLLIELTDTGIGFSQGDPSITRRQDGTGLGLSICKHLVTINGGDLGVQSELHKGSRFWFTWNVEPLSLAAAPLTSPPQINASDIGTSAQQAAFVVPAHVQSKRVFIVEPVETARSAITAMLKASVERVDTFDDCDQALAAAKKMHNRNPCDVIFFNVTTENSEKVEKTAKEFQQICGGKDNISIGLMVFWSGVGRALGKEMIHRIGGHVAALCKPIMQRRLLDCLQNSEIFRSSESSEPNPPTLAIDRFRIEDYYHHNRPNCRHIDNYKESSIIRKSSSSEDEIILTTSTTTKEKNILNDNIDNTVSTGDIILSTENNSSLDAKRSPNKRSASSESHESEPHNTKSRTRVVSPTKCVLCVEDNPINLKVIQHQLSKLGYQSLSATNGLEAVNLIKAELESSQQEGTTSKTRVSLILMDCAMPIMSGFDASREIRSMGISTSQIPIIALTASAVQGTRDKCLDSGMSDYLTKPLKMTHLREKLIQWLGDDTN</sequence>
<dbReference type="Gene3D" id="1.10.287.130">
    <property type="match status" value="1"/>
</dbReference>
<dbReference type="PANTHER" id="PTHR45339:SF5">
    <property type="entry name" value="HISTIDINE KINASE"/>
    <property type="match status" value="1"/>
</dbReference>
<evidence type="ECO:0000313" key="10">
    <source>
        <dbReference type="Proteomes" id="UP000789831"/>
    </source>
</evidence>
<dbReference type="CDD" id="cd16922">
    <property type="entry name" value="HATPase_EvgS-ArcB-TorS-like"/>
    <property type="match status" value="1"/>
</dbReference>
<keyword evidence="10" id="KW-1185">Reference proteome</keyword>
<dbReference type="InterPro" id="IPR036097">
    <property type="entry name" value="HisK_dim/P_sf"/>
</dbReference>
<dbReference type="PRINTS" id="PR00344">
    <property type="entry name" value="BCTRLSENSOR"/>
</dbReference>
<dbReference type="CDD" id="cd17546">
    <property type="entry name" value="REC_hyHK_CKI1_RcsC-like"/>
    <property type="match status" value="1"/>
</dbReference>
<dbReference type="GO" id="GO:0000155">
    <property type="term" value="F:phosphorelay sensor kinase activity"/>
    <property type="evidence" value="ECO:0007669"/>
    <property type="project" value="InterPro"/>
</dbReference>
<dbReference type="Gene3D" id="3.30.450.40">
    <property type="match status" value="1"/>
</dbReference>
<dbReference type="InterPro" id="IPR029016">
    <property type="entry name" value="GAF-like_dom_sf"/>
</dbReference>
<dbReference type="InterPro" id="IPR003594">
    <property type="entry name" value="HATPase_dom"/>
</dbReference>
<dbReference type="AlphaFoldDB" id="A0A9N9DF43"/>
<proteinExistence type="predicted"/>
<dbReference type="InterPro" id="IPR003661">
    <property type="entry name" value="HisK_dim/P_dom"/>
</dbReference>
<accession>A0A9N9DF43</accession>
<dbReference type="SUPFAM" id="SSF52172">
    <property type="entry name" value="CheY-like"/>
    <property type="match status" value="2"/>
</dbReference>
<protein>
    <submittedName>
        <fullName evidence="9">3186_t:CDS:1</fullName>
    </submittedName>
</protein>
<gene>
    <name evidence="9" type="ORF">AGERDE_LOCUS10820</name>
</gene>
<keyword evidence="1 4" id="KW-0597">Phosphoprotein</keyword>
<dbReference type="PROSITE" id="PS50046">
    <property type="entry name" value="PHYTOCHROME_2"/>
    <property type="match status" value="1"/>
</dbReference>
<dbReference type="PANTHER" id="PTHR45339">
    <property type="entry name" value="HYBRID SIGNAL TRANSDUCTION HISTIDINE KINASE J"/>
    <property type="match status" value="1"/>
</dbReference>
<feature type="modified residue" description="4-aspartylphosphate" evidence="4">
    <location>
        <position position="896"/>
    </location>
</feature>
<dbReference type="SUPFAM" id="SSF55781">
    <property type="entry name" value="GAF domain-like"/>
    <property type="match status" value="1"/>
</dbReference>
<dbReference type="SUPFAM" id="SSF47384">
    <property type="entry name" value="Homodimeric domain of signal transducing histidine kinase"/>
    <property type="match status" value="1"/>
</dbReference>
<dbReference type="Pfam" id="PF00072">
    <property type="entry name" value="Response_reg"/>
    <property type="match status" value="2"/>
</dbReference>
<evidence type="ECO:0000259" key="6">
    <source>
        <dbReference type="PROSITE" id="PS50046"/>
    </source>
</evidence>
<dbReference type="Gene3D" id="3.30.565.10">
    <property type="entry name" value="Histidine kinase-like ATPase, C-terminal domain"/>
    <property type="match status" value="1"/>
</dbReference>
<dbReference type="InterPro" id="IPR004358">
    <property type="entry name" value="Sig_transdc_His_kin-like_C"/>
</dbReference>
<keyword evidence="2" id="KW-0808">Transferase</keyword>
<feature type="domain" description="Histidine kinase" evidence="7">
    <location>
        <begin position="321"/>
        <end position="543"/>
    </location>
</feature>
<comment type="caution">
    <text evidence="4">Lacks conserved residue(s) required for the propagation of feature annotation.</text>
</comment>
<dbReference type="SMART" id="SM00387">
    <property type="entry name" value="HATPase_c"/>
    <property type="match status" value="1"/>
</dbReference>
<evidence type="ECO:0000259" key="8">
    <source>
        <dbReference type="PROSITE" id="PS50110"/>
    </source>
</evidence>
<dbReference type="SUPFAM" id="SSF55874">
    <property type="entry name" value="ATPase domain of HSP90 chaperone/DNA topoisomerase II/histidine kinase"/>
    <property type="match status" value="1"/>
</dbReference>
<dbReference type="OrthoDB" id="5378913at2759"/>
<dbReference type="InterPro" id="IPR001789">
    <property type="entry name" value="Sig_transdc_resp-reg_receiver"/>
</dbReference>
<evidence type="ECO:0000256" key="2">
    <source>
        <dbReference type="ARBA" id="ARBA00022679"/>
    </source>
</evidence>
<comment type="caution">
    <text evidence="9">The sequence shown here is derived from an EMBL/GenBank/DDBJ whole genome shotgun (WGS) entry which is preliminary data.</text>
</comment>
<reference evidence="9" key="1">
    <citation type="submission" date="2021-06" db="EMBL/GenBank/DDBJ databases">
        <authorList>
            <person name="Kallberg Y."/>
            <person name="Tangrot J."/>
            <person name="Rosling A."/>
        </authorList>
    </citation>
    <scope>NUCLEOTIDE SEQUENCE</scope>
    <source>
        <strain evidence="9">MT106</strain>
    </source>
</reference>
<dbReference type="EMBL" id="CAJVPL010003735">
    <property type="protein sequence ID" value="CAG8637592.1"/>
    <property type="molecule type" value="Genomic_DNA"/>
</dbReference>
<name>A0A9N9DF43_9GLOM</name>
<feature type="domain" description="Response regulatory" evidence="8">
    <location>
        <begin position="581"/>
        <end position="707"/>
    </location>
</feature>
<dbReference type="Gene3D" id="3.40.50.2300">
    <property type="match status" value="3"/>
</dbReference>
<evidence type="ECO:0000259" key="7">
    <source>
        <dbReference type="PROSITE" id="PS50109"/>
    </source>
</evidence>
<dbReference type="SMART" id="SM00448">
    <property type="entry name" value="REC"/>
    <property type="match status" value="1"/>
</dbReference>
<dbReference type="InterPro" id="IPR016132">
    <property type="entry name" value="Phyto_chromo_attachment"/>
</dbReference>
<dbReference type="Pfam" id="PF00512">
    <property type="entry name" value="HisKA"/>
    <property type="match status" value="1"/>
</dbReference>
<dbReference type="SMART" id="SM00388">
    <property type="entry name" value="HisKA"/>
    <property type="match status" value="1"/>
</dbReference>
<dbReference type="PROSITE" id="PS50110">
    <property type="entry name" value="RESPONSE_REGULATORY"/>
    <property type="match status" value="3"/>
</dbReference>
<evidence type="ECO:0000313" key="9">
    <source>
        <dbReference type="EMBL" id="CAG8637592.1"/>
    </source>
</evidence>
<evidence type="ECO:0000256" key="3">
    <source>
        <dbReference type="ARBA" id="ARBA00022777"/>
    </source>
</evidence>
<dbReference type="InterPro" id="IPR003018">
    <property type="entry name" value="GAF"/>
</dbReference>
<feature type="domain" description="Phytochrome chromophore attachment site" evidence="6">
    <location>
        <begin position="100"/>
        <end position="284"/>
    </location>
</feature>
<dbReference type="InterPro" id="IPR005467">
    <property type="entry name" value="His_kinase_dom"/>
</dbReference>
<evidence type="ECO:0000256" key="5">
    <source>
        <dbReference type="SAM" id="MobiDB-lite"/>
    </source>
</evidence>
<dbReference type="Proteomes" id="UP000789831">
    <property type="component" value="Unassembled WGS sequence"/>
</dbReference>
<dbReference type="InterPro" id="IPR036890">
    <property type="entry name" value="HATPase_C_sf"/>
</dbReference>
<organism evidence="9 10">
    <name type="scientific">Ambispora gerdemannii</name>
    <dbReference type="NCBI Taxonomy" id="144530"/>
    <lineage>
        <taxon>Eukaryota</taxon>
        <taxon>Fungi</taxon>
        <taxon>Fungi incertae sedis</taxon>
        <taxon>Mucoromycota</taxon>
        <taxon>Glomeromycotina</taxon>
        <taxon>Glomeromycetes</taxon>
        <taxon>Archaeosporales</taxon>
        <taxon>Ambisporaceae</taxon>
        <taxon>Ambispora</taxon>
    </lineage>
</organism>
<feature type="domain" description="Response regulatory" evidence="8">
    <location>
        <begin position="1"/>
        <end position="65"/>
    </location>
</feature>
<dbReference type="SMART" id="SM00065">
    <property type="entry name" value="GAF"/>
    <property type="match status" value="1"/>
</dbReference>
<dbReference type="InterPro" id="IPR011006">
    <property type="entry name" value="CheY-like_superfamily"/>
</dbReference>
<dbReference type="Pfam" id="PF01590">
    <property type="entry name" value="GAF"/>
    <property type="match status" value="1"/>
</dbReference>
<evidence type="ECO:0000256" key="1">
    <source>
        <dbReference type="ARBA" id="ARBA00022553"/>
    </source>
</evidence>
<dbReference type="PROSITE" id="PS50109">
    <property type="entry name" value="HIS_KIN"/>
    <property type="match status" value="1"/>
</dbReference>
<feature type="region of interest" description="Disordered" evidence="5">
    <location>
        <begin position="795"/>
        <end position="826"/>
    </location>
</feature>